<accession>A0ABQ3B7A3</accession>
<name>A0ABQ3B7A3_9GAMM</name>
<dbReference type="InterPro" id="IPR033719">
    <property type="entry name" value="NAGS_kin"/>
</dbReference>
<dbReference type="PANTHER" id="PTHR30602:SF12">
    <property type="entry name" value="AMINO-ACID ACETYLTRANSFERASE NAGS1, CHLOROPLASTIC-RELATED"/>
    <property type="match status" value="1"/>
</dbReference>
<dbReference type="InterPro" id="IPR000182">
    <property type="entry name" value="GNAT_dom"/>
</dbReference>
<evidence type="ECO:0000313" key="11">
    <source>
        <dbReference type="Proteomes" id="UP000619761"/>
    </source>
</evidence>
<dbReference type="InterPro" id="IPR016181">
    <property type="entry name" value="Acyl_CoA_acyltransferase"/>
</dbReference>
<keyword evidence="6 8" id="KW-0012">Acyltransferase</keyword>
<comment type="similarity">
    <text evidence="2 8">Belongs to the acetyltransferase family. ArgA subfamily.</text>
</comment>
<dbReference type="EMBL" id="BMYZ01000002">
    <property type="protein sequence ID" value="GGY78468.1"/>
    <property type="molecule type" value="Genomic_DNA"/>
</dbReference>
<evidence type="ECO:0000256" key="4">
    <source>
        <dbReference type="ARBA" id="ARBA00022605"/>
    </source>
</evidence>
<evidence type="ECO:0000256" key="2">
    <source>
        <dbReference type="ARBA" id="ARBA00009145"/>
    </source>
</evidence>
<dbReference type="Gene3D" id="3.40.630.30">
    <property type="match status" value="1"/>
</dbReference>
<evidence type="ECO:0000256" key="1">
    <source>
        <dbReference type="ARBA" id="ARBA00004925"/>
    </source>
</evidence>
<feature type="domain" description="N-acetyltransferase" evidence="9">
    <location>
        <begin position="297"/>
        <end position="433"/>
    </location>
</feature>
<dbReference type="Pfam" id="PF00583">
    <property type="entry name" value="Acetyltransf_1"/>
    <property type="match status" value="1"/>
</dbReference>
<dbReference type="Pfam" id="PF00696">
    <property type="entry name" value="AA_kinase"/>
    <property type="match status" value="1"/>
</dbReference>
<dbReference type="Proteomes" id="UP000619761">
    <property type="component" value="Unassembled WGS sequence"/>
</dbReference>
<evidence type="ECO:0000256" key="7">
    <source>
        <dbReference type="ARBA" id="ARBA00048372"/>
    </source>
</evidence>
<protein>
    <recommendedName>
        <fullName evidence="8">Amino-acid acetyltransferase</fullName>
        <ecNumber evidence="8">2.3.1.1</ecNumber>
    </recommendedName>
    <alternativeName>
        <fullName evidence="8">N-acetylglutamate synthase</fullName>
        <shortName evidence="8">AGS</shortName>
        <shortName evidence="8">NAGS</shortName>
    </alternativeName>
</protein>
<evidence type="ECO:0000259" key="9">
    <source>
        <dbReference type="PROSITE" id="PS51186"/>
    </source>
</evidence>
<dbReference type="PANTHER" id="PTHR30602">
    <property type="entry name" value="AMINO-ACID ACETYLTRANSFERASE"/>
    <property type="match status" value="1"/>
</dbReference>
<keyword evidence="4 8" id="KW-0028">Amino-acid biosynthesis</keyword>
<keyword evidence="5 8" id="KW-0808">Transferase</keyword>
<keyword evidence="8" id="KW-0963">Cytoplasm</keyword>
<comment type="caution">
    <text evidence="10">The sequence shown here is derived from an EMBL/GenBank/DDBJ whole genome shotgun (WGS) entry which is preliminary data.</text>
</comment>
<comment type="miscellaneous">
    <text evidence="8">In bacteria which possess the bifunctional enzyme ornithine acetyltransferase/N-acetylglutamate synthase (ArgJ), ArgA fulfills an anaplerotic role.</text>
</comment>
<dbReference type="NCBIfam" id="TIGR01890">
    <property type="entry name" value="N-Ac-Glu-synth"/>
    <property type="match status" value="1"/>
</dbReference>
<comment type="catalytic activity">
    <reaction evidence="7 8">
        <text>L-glutamate + acetyl-CoA = N-acetyl-L-glutamate + CoA + H(+)</text>
        <dbReference type="Rhea" id="RHEA:24292"/>
        <dbReference type="ChEBI" id="CHEBI:15378"/>
        <dbReference type="ChEBI" id="CHEBI:29985"/>
        <dbReference type="ChEBI" id="CHEBI:44337"/>
        <dbReference type="ChEBI" id="CHEBI:57287"/>
        <dbReference type="ChEBI" id="CHEBI:57288"/>
        <dbReference type="EC" id="2.3.1.1"/>
    </reaction>
</comment>
<keyword evidence="11" id="KW-1185">Reference proteome</keyword>
<dbReference type="RefSeq" id="WP_189418912.1">
    <property type="nucleotide sequence ID" value="NZ_BMYZ01000002.1"/>
</dbReference>
<dbReference type="CDD" id="cd04237">
    <property type="entry name" value="AAK_NAGS-ABP"/>
    <property type="match status" value="1"/>
</dbReference>
<evidence type="ECO:0000256" key="8">
    <source>
        <dbReference type="HAMAP-Rule" id="MF_01105"/>
    </source>
</evidence>
<dbReference type="PROSITE" id="PS51186">
    <property type="entry name" value="GNAT"/>
    <property type="match status" value="1"/>
</dbReference>
<gene>
    <name evidence="8 10" type="primary">argA</name>
    <name evidence="10" type="ORF">GCM10011613_23910</name>
</gene>
<dbReference type="Gene3D" id="3.40.1160.10">
    <property type="entry name" value="Acetylglutamate kinase-like"/>
    <property type="match status" value="1"/>
</dbReference>
<evidence type="ECO:0000313" key="10">
    <source>
        <dbReference type="EMBL" id="GGY78468.1"/>
    </source>
</evidence>
<comment type="subcellular location">
    <subcellularLocation>
        <location evidence="8">Cytoplasm</location>
    </subcellularLocation>
</comment>
<dbReference type="InterPro" id="IPR036393">
    <property type="entry name" value="AceGlu_kinase-like_sf"/>
</dbReference>
<dbReference type="InterPro" id="IPR010167">
    <property type="entry name" value="NH2A_AcTrfase"/>
</dbReference>
<dbReference type="EC" id="2.3.1.1" evidence="8"/>
<dbReference type="SUPFAM" id="SSF55729">
    <property type="entry name" value="Acyl-CoA N-acyltransferases (Nat)"/>
    <property type="match status" value="1"/>
</dbReference>
<evidence type="ECO:0000256" key="3">
    <source>
        <dbReference type="ARBA" id="ARBA00022571"/>
    </source>
</evidence>
<proteinExistence type="inferred from homology"/>
<sequence>MSNTQASNTQEYVKWFRHSTPYINRHSDKTFVIMLPGEAITHANFHNIVHDIALLCSLDVKLVLVHGARPQIDERLQLADTYSQFHERLRITDTESLRLVIQAIGEARTTVEAALSTGLPNSPMHDADMQVISGNFVVAMPYGVIEGVDLQHTGKVRKVNVQSLQSVLNPGAVVLLSPMGYSPTGEIFNLSFSDVATHVASALKADKLLAFVEGNGVTDEEGNLVRQLSLKECQDYLTTNGEHLNHDLQQALSACYLSCLQGVQRAQLMSYATDGALLTELFTRDGLGTMIYSGQYEQLRKATIDDVAGILNLIRPLEEAGILVRRSRELLETEINKFHVMDKDGTIVACAALYPYSDMAELSCVATHPDYRNGGRAAALLQQMEAQARKQNLKQLFLLTTQTAHWFIEQGFEQGKLEDLPIAKQVLYNYQRNSKIFIKQLVN</sequence>
<dbReference type="SUPFAM" id="SSF53633">
    <property type="entry name" value="Carbamate kinase-like"/>
    <property type="match status" value="1"/>
</dbReference>
<dbReference type="HAMAP" id="MF_01105">
    <property type="entry name" value="N_acetyl_glu_synth"/>
    <property type="match status" value="1"/>
</dbReference>
<dbReference type="InterPro" id="IPR001048">
    <property type="entry name" value="Asp/Glu/Uridylate_kinase"/>
</dbReference>
<dbReference type="PIRSF" id="PIRSF000423">
    <property type="entry name" value="ArgA"/>
    <property type="match status" value="1"/>
</dbReference>
<reference evidence="11" key="1">
    <citation type="journal article" date="2019" name="Int. J. Syst. Evol. Microbiol.">
        <title>The Global Catalogue of Microorganisms (GCM) 10K type strain sequencing project: providing services to taxonomists for standard genome sequencing and annotation.</title>
        <authorList>
            <consortium name="The Broad Institute Genomics Platform"/>
            <consortium name="The Broad Institute Genome Sequencing Center for Infectious Disease"/>
            <person name="Wu L."/>
            <person name="Ma J."/>
        </authorList>
    </citation>
    <scope>NUCLEOTIDE SEQUENCE [LARGE SCALE GENOMIC DNA]</scope>
    <source>
        <strain evidence="11">KCTC 32239</strain>
    </source>
</reference>
<dbReference type="CDD" id="cd04301">
    <property type="entry name" value="NAT_SF"/>
    <property type="match status" value="1"/>
</dbReference>
<evidence type="ECO:0000256" key="5">
    <source>
        <dbReference type="ARBA" id="ARBA00022679"/>
    </source>
</evidence>
<dbReference type="NCBIfam" id="NF003641">
    <property type="entry name" value="PRK05279.1"/>
    <property type="match status" value="1"/>
</dbReference>
<organism evidence="10 11">
    <name type="scientific">Cellvibrio zantedeschiae</name>
    <dbReference type="NCBI Taxonomy" id="1237077"/>
    <lineage>
        <taxon>Bacteria</taxon>
        <taxon>Pseudomonadati</taxon>
        <taxon>Pseudomonadota</taxon>
        <taxon>Gammaproteobacteria</taxon>
        <taxon>Cellvibrionales</taxon>
        <taxon>Cellvibrionaceae</taxon>
        <taxon>Cellvibrio</taxon>
    </lineage>
</organism>
<evidence type="ECO:0000256" key="6">
    <source>
        <dbReference type="ARBA" id="ARBA00023315"/>
    </source>
</evidence>
<keyword evidence="3 8" id="KW-0055">Arginine biosynthesis</keyword>
<comment type="pathway">
    <text evidence="1 8">Amino-acid biosynthesis; L-arginine biosynthesis; N(2)-acetyl-L-ornithine from L-glutamate: step 1/4.</text>
</comment>